<proteinExistence type="predicted"/>
<dbReference type="AlphaFoldDB" id="A0A1E7FW28"/>
<dbReference type="InParanoid" id="A0A1E7FW28"/>
<evidence type="ECO:0000313" key="3">
    <source>
        <dbReference type="EMBL" id="OEU22013.1"/>
    </source>
</evidence>
<accession>A0A1E7FW28</accession>
<keyword evidence="1" id="KW-0812">Transmembrane</keyword>
<keyword evidence="4" id="KW-1185">Reference proteome</keyword>
<dbReference type="Proteomes" id="UP000095751">
    <property type="component" value="Unassembled WGS sequence"/>
</dbReference>
<dbReference type="EMBL" id="KV784353">
    <property type="protein sequence ID" value="OEU22013.1"/>
    <property type="molecule type" value="Genomic_DNA"/>
</dbReference>
<feature type="signal peptide" evidence="2">
    <location>
        <begin position="1"/>
        <end position="20"/>
    </location>
</feature>
<feature type="chain" id="PRO_5009193587" evidence="2">
    <location>
        <begin position="21"/>
        <end position="201"/>
    </location>
</feature>
<keyword evidence="1" id="KW-0472">Membrane</keyword>
<dbReference type="OrthoDB" id="41762at2759"/>
<organism evidence="3 4">
    <name type="scientific">Fragilariopsis cylindrus CCMP1102</name>
    <dbReference type="NCBI Taxonomy" id="635003"/>
    <lineage>
        <taxon>Eukaryota</taxon>
        <taxon>Sar</taxon>
        <taxon>Stramenopiles</taxon>
        <taxon>Ochrophyta</taxon>
        <taxon>Bacillariophyta</taxon>
        <taxon>Bacillariophyceae</taxon>
        <taxon>Bacillariophycidae</taxon>
        <taxon>Bacillariales</taxon>
        <taxon>Bacillariaceae</taxon>
        <taxon>Fragilariopsis</taxon>
    </lineage>
</organism>
<sequence length="201" mass="21933">MMQLLLVFLTTFCIFCNCCCHGFVQQQQQQHVVSSSSTTTILRVIPSEIAVDAAADVARTQFFLWFFGSSGGLGVALSAFPRMYSKTRYIQSLKGSPSLGGVNLGLSPLCGYPEDLASKDVEKIINNKLTVSQLVEKFPIEGNFLSSKGYVTFQAFEQANSGANPLAIRLAATVALTSAKDGWFPSWSLENGILNIPNYWI</sequence>
<dbReference type="KEGG" id="fcy:FRACYDRAFT_232165"/>
<evidence type="ECO:0000256" key="2">
    <source>
        <dbReference type="SAM" id="SignalP"/>
    </source>
</evidence>
<reference evidence="3 4" key="1">
    <citation type="submission" date="2016-09" db="EMBL/GenBank/DDBJ databases">
        <title>Extensive genetic diversity and differential bi-allelic expression allows diatom success in the polar Southern Ocean.</title>
        <authorList>
            <consortium name="DOE Joint Genome Institute"/>
            <person name="Mock T."/>
            <person name="Otillar R.P."/>
            <person name="Strauss J."/>
            <person name="Dupont C."/>
            <person name="Frickenhaus S."/>
            <person name="Maumus F."/>
            <person name="Mcmullan M."/>
            <person name="Sanges R."/>
            <person name="Schmutz J."/>
            <person name="Toseland A."/>
            <person name="Valas R."/>
            <person name="Veluchamy A."/>
            <person name="Ward B.J."/>
            <person name="Allen A."/>
            <person name="Barry K."/>
            <person name="Falciatore A."/>
            <person name="Ferrante M."/>
            <person name="Fortunato A.E."/>
            <person name="Gloeckner G."/>
            <person name="Gruber A."/>
            <person name="Hipkin R."/>
            <person name="Janech M."/>
            <person name="Kroth P."/>
            <person name="Leese F."/>
            <person name="Lindquist E."/>
            <person name="Lyon B.R."/>
            <person name="Martin J."/>
            <person name="Mayer C."/>
            <person name="Parker M."/>
            <person name="Quesneville H."/>
            <person name="Raymond J."/>
            <person name="Uhlig C."/>
            <person name="Valentin K.U."/>
            <person name="Worden A.Z."/>
            <person name="Armbrust E.V."/>
            <person name="Bowler C."/>
            <person name="Green B."/>
            <person name="Moulton V."/>
            <person name="Van Oosterhout C."/>
            <person name="Grigoriev I."/>
        </authorList>
    </citation>
    <scope>NUCLEOTIDE SEQUENCE [LARGE SCALE GENOMIC DNA]</scope>
    <source>
        <strain evidence="3 4">CCMP1102</strain>
    </source>
</reference>
<gene>
    <name evidence="3" type="ORF">FRACYDRAFT_232165</name>
</gene>
<protein>
    <submittedName>
        <fullName evidence="3">Uncharacterized protein</fullName>
    </submittedName>
</protein>
<name>A0A1E7FW28_9STRA</name>
<keyword evidence="1" id="KW-1133">Transmembrane helix</keyword>
<evidence type="ECO:0000256" key="1">
    <source>
        <dbReference type="SAM" id="Phobius"/>
    </source>
</evidence>
<keyword evidence="2" id="KW-0732">Signal</keyword>
<evidence type="ECO:0000313" key="4">
    <source>
        <dbReference type="Proteomes" id="UP000095751"/>
    </source>
</evidence>
<feature type="transmembrane region" description="Helical" evidence="1">
    <location>
        <begin position="62"/>
        <end position="80"/>
    </location>
</feature>